<accession>Q1MRQ7</accession>
<dbReference type="HOGENOM" id="CLU_007946_15_2_7"/>
<proteinExistence type="predicted"/>
<gene>
    <name evidence="7" type="ordered locus">LI0263</name>
</gene>
<evidence type="ECO:0000256" key="5">
    <source>
        <dbReference type="ARBA" id="ARBA00023136"/>
    </source>
</evidence>
<reference evidence="7 8" key="1">
    <citation type="submission" date="2005-11" db="EMBL/GenBank/DDBJ databases">
        <title>The complete genome sequence of Lawsonia intracellularis: the causative agent of proliferative enteropathy.</title>
        <authorList>
            <person name="Kaur K."/>
            <person name="Zhang Q."/>
            <person name="Beckler D."/>
            <person name="Munir S."/>
            <person name="Li L."/>
            <person name="Kinsley K."/>
            <person name="Herron L."/>
            <person name="Peterson A."/>
            <person name="May B."/>
            <person name="Singh S."/>
            <person name="Gebhart C."/>
            <person name="Kapur V."/>
        </authorList>
    </citation>
    <scope>NUCLEOTIDE SEQUENCE [LARGE SCALE GENOMIC DNA]</scope>
    <source>
        <strain evidence="7 8">PHE/MN1-00</strain>
    </source>
</reference>
<feature type="transmembrane region" description="Helical" evidence="6">
    <location>
        <begin position="400"/>
        <end position="419"/>
    </location>
</feature>
<feature type="transmembrane region" description="Helical" evidence="6">
    <location>
        <begin position="373"/>
        <end position="394"/>
    </location>
</feature>
<evidence type="ECO:0000256" key="3">
    <source>
        <dbReference type="ARBA" id="ARBA00022692"/>
    </source>
</evidence>
<feature type="transmembrane region" description="Helical" evidence="6">
    <location>
        <begin position="342"/>
        <end position="361"/>
    </location>
</feature>
<dbReference type="PANTHER" id="PTHR42770">
    <property type="entry name" value="AMINO ACID TRANSPORTER-RELATED"/>
    <property type="match status" value="1"/>
</dbReference>
<dbReference type="KEGG" id="lip:LI0263"/>
<evidence type="ECO:0000313" key="7">
    <source>
        <dbReference type="EMBL" id="CAJ54319.1"/>
    </source>
</evidence>
<feature type="transmembrane region" description="Helical" evidence="6">
    <location>
        <begin position="121"/>
        <end position="141"/>
    </location>
</feature>
<dbReference type="Proteomes" id="UP000002430">
    <property type="component" value="Chromosome"/>
</dbReference>
<dbReference type="InterPro" id="IPR050367">
    <property type="entry name" value="APC_superfamily"/>
</dbReference>
<feature type="transmembrane region" description="Helical" evidence="6">
    <location>
        <begin position="84"/>
        <end position="109"/>
    </location>
</feature>
<dbReference type="STRING" id="363253.LI0263"/>
<dbReference type="PIRSF" id="PIRSF006060">
    <property type="entry name" value="AA_transporter"/>
    <property type="match status" value="1"/>
</dbReference>
<feature type="transmembrane region" description="Helical" evidence="6">
    <location>
        <begin position="7"/>
        <end position="28"/>
    </location>
</feature>
<name>Q1MRQ7_LAWIP</name>
<keyword evidence="4 6" id="KW-1133">Transmembrane helix</keyword>
<dbReference type="Pfam" id="PF13520">
    <property type="entry name" value="AA_permease_2"/>
    <property type="match status" value="1"/>
</dbReference>
<evidence type="ECO:0000256" key="6">
    <source>
        <dbReference type="SAM" id="Phobius"/>
    </source>
</evidence>
<dbReference type="AlphaFoldDB" id="Q1MRQ7"/>
<organism evidence="7 8">
    <name type="scientific">Lawsonia intracellularis (strain PHE/MN1-00)</name>
    <dbReference type="NCBI Taxonomy" id="363253"/>
    <lineage>
        <taxon>Bacteria</taxon>
        <taxon>Pseudomonadati</taxon>
        <taxon>Thermodesulfobacteriota</taxon>
        <taxon>Desulfovibrionia</taxon>
        <taxon>Desulfovibrionales</taxon>
        <taxon>Desulfovibrionaceae</taxon>
        <taxon>Lawsonia</taxon>
    </lineage>
</organism>
<dbReference type="EMBL" id="AM180252">
    <property type="protein sequence ID" value="CAJ54319.1"/>
    <property type="molecule type" value="Genomic_DNA"/>
</dbReference>
<feature type="transmembrane region" description="Helical" evidence="6">
    <location>
        <begin position="222"/>
        <end position="244"/>
    </location>
</feature>
<feature type="transmembrane region" description="Helical" evidence="6">
    <location>
        <begin position="270"/>
        <end position="295"/>
    </location>
</feature>
<sequence length="423" mass="45738">MNIWNVVSIGIGSMVGAGIFALLGQAILLVGKNAFISFILAGIISLLSGYSYAKLASRYPSSSGILEYYNKGFSSKVISGGFSLLYLFTLAISISMVAKTFGLYLAVMISNNYQLSIPDSYLSDIFSTIIIITIFLLNTNIAKEVGKAETTLVGIKVIILSILVIAGLSTIDIDIIINKPSSSSFSIIGSVGLTFFAYAGFGMMTNASGEVKNPKKTIPRAIFIAILFVMFLYTTLCLVVLGNIPLEEIKKHADTAIAIAARPVLGNAGFFIISVVALLATASGINAMMFSGIRIAKGMAEKKQLPSIFLKKTKFIGNGTIGMTYSIIGIIIITNIFNLQSIANMASIIFLLCYLAVFIANWKLRKETQSLKLLIVIGIVSMSAILLSFIYTIIQTTPMTSILLLIFLVFSFLLEYFLIKYVT</sequence>
<protein>
    <submittedName>
        <fullName evidence="7">Amino acid-amine transport protein</fullName>
    </submittedName>
</protein>
<dbReference type="Gene3D" id="1.20.1740.10">
    <property type="entry name" value="Amino acid/polyamine transporter I"/>
    <property type="match status" value="1"/>
</dbReference>
<keyword evidence="2" id="KW-1003">Cell membrane</keyword>
<feature type="transmembrane region" description="Helical" evidence="6">
    <location>
        <begin position="315"/>
        <end position="336"/>
    </location>
</feature>
<feature type="transmembrane region" description="Helical" evidence="6">
    <location>
        <begin position="34"/>
        <end position="53"/>
    </location>
</feature>
<keyword evidence="3 6" id="KW-0812">Transmembrane</keyword>
<dbReference type="InterPro" id="IPR002293">
    <property type="entry name" value="AA/rel_permease1"/>
</dbReference>
<evidence type="ECO:0000256" key="2">
    <source>
        <dbReference type="ARBA" id="ARBA00022475"/>
    </source>
</evidence>
<evidence type="ECO:0000256" key="1">
    <source>
        <dbReference type="ARBA" id="ARBA00004651"/>
    </source>
</evidence>
<feature type="transmembrane region" description="Helical" evidence="6">
    <location>
        <begin position="153"/>
        <end position="177"/>
    </location>
</feature>
<comment type="subcellular location">
    <subcellularLocation>
        <location evidence="1">Cell membrane</location>
        <topology evidence="1">Multi-pass membrane protein</topology>
    </subcellularLocation>
</comment>
<keyword evidence="8" id="KW-1185">Reference proteome</keyword>
<dbReference type="RefSeq" id="WP_011526345.1">
    <property type="nucleotide sequence ID" value="NC_008011.1"/>
</dbReference>
<dbReference type="PANTHER" id="PTHR42770:SF11">
    <property type="entry name" value="INNER MEMBRANE TRANSPORT PROTEIN YBAT"/>
    <property type="match status" value="1"/>
</dbReference>
<evidence type="ECO:0000313" key="8">
    <source>
        <dbReference type="Proteomes" id="UP000002430"/>
    </source>
</evidence>
<dbReference type="GO" id="GO:0005886">
    <property type="term" value="C:plasma membrane"/>
    <property type="evidence" value="ECO:0007669"/>
    <property type="project" value="UniProtKB-SubCell"/>
</dbReference>
<keyword evidence="5 6" id="KW-0472">Membrane</keyword>
<feature type="transmembrane region" description="Helical" evidence="6">
    <location>
        <begin position="183"/>
        <end position="201"/>
    </location>
</feature>
<dbReference type="GO" id="GO:0022857">
    <property type="term" value="F:transmembrane transporter activity"/>
    <property type="evidence" value="ECO:0007669"/>
    <property type="project" value="InterPro"/>
</dbReference>
<evidence type="ECO:0000256" key="4">
    <source>
        <dbReference type="ARBA" id="ARBA00022989"/>
    </source>
</evidence>
<dbReference type="eggNOG" id="COG0531">
    <property type="taxonomic scope" value="Bacteria"/>
</dbReference>